<dbReference type="Proteomes" id="UP000042527">
    <property type="component" value="Unassembled WGS sequence"/>
</dbReference>
<dbReference type="EMBL" id="CDNC01000001">
    <property type="protein sequence ID" value="CEM60576.1"/>
    <property type="molecule type" value="Genomic_DNA"/>
</dbReference>
<name>A0A0B7GV98_TREPH</name>
<keyword evidence="2" id="KW-1185">Reference proteome</keyword>
<gene>
    <name evidence="1" type="ORF">TPHV1_10244</name>
</gene>
<accession>A0A0B7GV98</accession>
<proteinExistence type="predicted"/>
<sequence length="241" mass="28111">MAEPTQEEYFTDWIKPFPRDVTKFGIKSSDLKTITYNIPFYLYGIKFYIIGSSFEMWHGNSNASDFIKSITQTFTFNIKMTFENEITETKTFYITTTGKDDPNKSFVKTGKKIKIIEIQGGIRQESQRSVLGGYNKKIKTYWDLDGKAHTETIEIPWYYTVTKYTHAYIQNLKLYEHPYIDSGMRIAGANGKIYTPAETVFPSPLRIFHKRVRNIMLVPLGCDYASVFKIKQKTEYRLLLL</sequence>
<organism evidence="1 2">
    <name type="scientific">Treponema phagedenis</name>
    <dbReference type="NCBI Taxonomy" id="162"/>
    <lineage>
        <taxon>Bacteria</taxon>
        <taxon>Pseudomonadati</taxon>
        <taxon>Spirochaetota</taxon>
        <taxon>Spirochaetia</taxon>
        <taxon>Spirochaetales</taxon>
        <taxon>Treponemataceae</taxon>
        <taxon>Treponema</taxon>
    </lineage>
</organism>
<evidence type="ECO:0000313" key="1">
    <source>
        <dbReference type="EMBL" id="CEM60576.1"/>
    </source>
</evidence>
<protein>
    <submittedName>
        <fullName evidence="1">Uncharacterized protein</fullName>
    </submittedName>
</protein>
<dbReference type="RefSeq" id="WP_231577526.1">
    <property type="nucleotide sequence ID" value="NZ_CDNC01000001.1"/>
</dbReference>
<dbReference type="AlphaFoldDB" id="A0A0B7GV98"/>
<evidence type="ECO:0000313" key="2">
    <source>
        <dbReference type="Proteomes" id="UP000042527"/>
    </source>
</evidence>
<reference evidence="2" key="1">
    <citation type="submission" date="2015-01" db="EMBL/GenBank/DDBJ databases">
        <authorList>
            <person name="Manzoor Shahid"/>
            <person name="Zubair Saima"/>
        </authorList>
    </citation>
    <scope>NUCLEOTIDE SEQUENCE [LARGE SCALE GENOMIC DNA]</scope>
    <source>
        <strain evidence="2">V1</strain>
    </source>
</reference>